<keyword evidence="4" id="KW-1185">Reference proteome</keyword>
<sequence length="353" mass="39668">MQHVIQSNLFPNALDRFQSRRTMKLEADALEDDLSALQLALDLAKRAVVADDPREPPAANIALAAYEVMCRVLKAKLANVESQLKVERAEREKERTNLKAAQKQLAAALKNGRALLKAMKAFKRSVAEIEASPYSEDSELPNPRKRKKTGSGRTLRAQCQFCDLHPLPAKTMSPLFGSADIQDAPGSSSRITSRAENARKRRESGRQHDAVHSEEASDWIPGGISSPSLVLWWLALDGEFLSSKLHSRETNSAGDPVRTGFTQSSGVRKYYTQDFKKPVEWTKQARRYRTWLHTTSEGKFENSLPQVFFSGCYKFSCFCQNFLSEVNMVTNLTAPLILQIFYEVRVRSAEAQK</sequence>
<keyword evidence="1" id="KW-0175">Coiled coil</keyword>
<dbReference type="Proteomes" id="UP001215598">
    <property type="component" value="Unassembled WGS sequence"/>
</dbReference>
<reference evidence="3" key="1">
    <citation type="submission" date="2023-03" db="EMBL/GenBank/DDBJ databases">
        <title>Massive genome expansion in bonnet fungi (Mycena s.s.) driven by repeated elements and novel gene families across ecological guilds.</title>
        <authorList>
            <consortium name="Lawrence Berkeley National Laboratory"/>
            <person name="Harder C.B."/>
            <person name="Miyauchi S."/>
            <person name="Viragh M."/>
            <person name="Kuo A."/>
            <person name="Thoen E."/>
            <person name="Andreopoulos B."/>
            <person name="Lu D."/>
            <person name="Skrede I."/>
            <person name="Drula E."/>
            <person name="Henrissat B."/>
            <person name="Morin E."/>
            <person name="Kohler A."/>
            <person name="Barry K."/>
            <person name="LaButti K."/>
            <person name="Morin E."/>
            <person name="Salamov A."/>
            <person name="Lipzen A."/>
            <person name="Mereny Z."/>
            <person name="Hegedus B."/>
            <person name="Baldrian P."/>
            <person name="Stursova M."/>
            <person name="Weitz H."/>
            <person name="Taylor A."/>
            <person name="Grigoriev I.V."/>
            <person name="Nagy L.G."/>
            <person name="Martin F."/>
            <person name="Kauserud H."/>
        </authorList>
    </citation>
    <scope>NUCLEOTIDE SEQUENCE</scope>
    <source>
        <strain evidence="3">CBHHK182m</strain>
    </source>
</reference>
<dbReference type="AlphaFoldDB" id="A0AAD7MIS2"/>
<proteinExistence type="predicted"/>
<feature type="region of interest" description="Disordered" evidence="2">
    <location>
        <begin position="175"/>
        <end position="217"/>
    </location>
</feature>
<name>A0AAD7MIS2_9AGAR</name>
<organism evidence="3 4">
    <name type="scientific">Mycena metata</name>
    <dbReference type="NCBI Taxonomy" id="1033252"/>
    <lineage>
        <taxon>Eukaryota</taxon>
        <taxon>Fungi</taxon>
        <taxon>Dikarya</taxon>
        <taxon>Basidiomycota</taxon>
        <taxon>Agaricomycotina</taxon>
        <taxon>Agaricomycetes</taxon>
        <taxon>Agaricomycetidae</taxon>
        <taxon>Agaricales</taxon>
        <taxon>Marasmiineae</taxon>
        <taxon>Mycenaceae</taxon>
        <taxon>Mycena</taxon>
    </lineage>
</organism>
<accession>A0AAD7MIS2</accession>
<evidence type="ECO:0000313" key="3">
    <source>
        <dbReference type="EMBL" id="KAJ7718284.1"/>
    </source>
</evidence>
<feature type="region of interest" description="Disordered" evidence="2">
    <location>
        <begin position="132"/>
        <end position="152"/>
    </location>
</feature>
<feature type="coiled-coil region" evidence="1">
    <location>
        <begin position="20"/>
        <end position="111"/>
    </location>
</feature>
<gene>
    <name evidence="3" type="ORF">B0H16DRAFT_1475704</name>
</gene>
<dbReference type="EMBL" id="JARKIB010000267">
    <property type="protein sequence ID" value="KAJ7718284.1"/>
    <property type="molecule type" value="Genomic_DNA"/>
</dbReference>
<protein>
    <submittedName>
        <fullName evidence="3">Uncharacterized protein</fullName>
    </submittedName>
</protein>
<comment type="caution">
    <text evidence="3">The sequence shown here is derived from an EMBL/GenBank/DDBJ whole genome shotgun (WGS) entry which is preliminary data.</text>
</comment>
<evidence type="ECO:0000256" key="2">
    <source>
        <dbReference type="SAM" id="MobiDB-lite"/>
    </source>
</evidence>
<feature type="compositionally biased region" description="Basic and acidic residues" evidence="2">
    <location>
        <begin position="204"/>
        <end position="215"/>
    </location>
</feature>
<evidence type="ECO:0000256" key="1">
    <source>
        <dbReference type="SAM" id="Coils"/>
    </source>
</evidence>
<feature type="compositionally biased region" description="Polar residues" evidence="2">
    <location>
        <begin position="185"/>
        <end position="195"/>
    </location>
</feature>
<evidence type="ECO:0000313" key="4">
    <source>
        <dbReference type="Proteomes" id="UP001215598"/>
    </source>
</evidence>